<evidence type="ECO:0000313" key="2">
    <source>
        <dbReference type="Proteomes" id="UP000048926"/>
    </source>
</evidence>
<dbReference type="PANTHER" id="PTHR42905">
    <property type="entry name" value="PHOSPHOENOLPYRUVATE CARBOXYLASE"/>
    <property type="match status" value="1"/>
</dbReference>
<keyword evidence="1" id="KW-0456">Lyase</keyword>
<dbReference type="SUPFAM" id="SSF51621">
    <property type="entry name" value="Phosphoenolpyruvate/pyruvate domain"/>
    <property type="match status" value="1"/>
</dbReference>
<dbReference type="Proteomes" id="UP000048926">
    <property type="component" value="Unassembled WGS sequence"/>
</dbReference>
<protein>
    <submittedName>
        <fullName evidence="1">2,3-dimethylmalate lyase</fullName>
        <ecNumber evidence="1">4.1.3.32</ecNumber>
    </submittedName>
</protein>
<dbReference type="InterPro" id="IPR015813">
    <property type="entry name" value="Pyrv/PenolPyrv_kinase-like_dom"/>
</dbReference>
<reference evidence="2" key="1">
    <citation type="submission" date="2015-07" db="EMBL/GenBank/DDBJ databases">
        <authorList>
            <person name="Rodrigo-Torres Lidia"/>
            <person name="Arahal R.David."/>
        </authorList>
    </citation>
    <scope>NUCLEOTIDE SEQUENCE [LARGE SCALE GENOMIC DNA]</scope>
    <source>
        <strain evidence="2">CECT 4801</strain>
    </source>
</reference>
<dbReference type="Gene3D" id="3.20.20.60">
    <property type="entry name" value="Phosphoenolpyruvate-binding domains"/>
    <property type="match status" value="1"/>
</dbReference>
<evidence type="ECO:0000313" key="1">
    <source>
        <dbReference type="EMBL" id="CTQ46578.1"/>
    </source>
</evidence>
<dbReference type="AlphaFoldDB" id="A0A0M6YA75"/>
<keyword evidence="2" id="KW-1185">Reference proteome</keyword>
<organism evidence="1 2">
    <name type="scientific">Roseibium aggregatum</name>
    <dbReference type="NCBI Taxonomy" id="187304"/>
    <lineage>
        <taxon>Bacteria</taxon>
        <taxon>Pseudomonadati</taxon>
        <taxon>Pseudomonadota</taxon>
        <taxon>Alphaproteobacteria</taxon>
        <taxon>Hyphomicrobiales</taxon>
        <taxon>Stappiaceae</taxon>
        <taxon>Roseibium</taxon>
    </lineage>
</organism>
<dbReference type="EMBL" id="CXST01000003">
    <property type="protein sequence ID" value="CTQ46578.1"/>
    <property type="molecule type" value="Genomic_DNA"/>
</dbReference>
<dbReference type="EC" id="4.1.3.32" evidence="1"/>
<dbReference type="CDD" id="cd00377">
    <property type="entry name" value="ICL_PEPM"/>
    <property type="match status" value="1"/>
</dbReference>
<accession>A0A0M6YA75</accession>
<proteinExistence type="predicted"/>
<dbReference type="Pfam" id="PF13714">
    <property type="entry name" value="PEP_mutase"/>
    <property type="match status" value="1"/>
</dbReference>
<dbReference type="InterPro" id="IPR040442">
    <property type="entry name" value="Pyrv_kinase-like_dom_sf"/>
</dbReference>
<dbReference type="RefSeq" id="WP_055660394.1">
    <property type="nucleotide sequence ID" value="NZ_CXST01000003.1"/>
</dbReference>
<sequence length="281" mass="30180">MPTAAKRRAAFKALHEKGRAFLMPNPFDIGTARILDGLRFDAMATSSAGYAWTQGVKDAEGLITRDDALGHAADIIAATSVPVNGDLENGFGDSPDDVVATVKGAIEVGLAGCSIEDYTTDPKHPYYDLELAVERIKAAVDAKNRLAPDFVLTARSEGPVQTQHELDETIKRLNAFAEAGADCVYAPELKDKEQIATVLAAVKAPMNVLAGRKNFHLTRKELGDMGVTRVSIGAGLARLAYRAFIAAAEDMKDGGTFGCFDRTETMPEGIPDFESFMKTRP</sequence>
<gene>
    <name evidence="1" type="primary">Dml_2</name>
    <name evidence="1" type="ORF">LAL4801_05037</name>
</gene>
<dbReference type="OrthoDB" id="9785398at2"/>
<dbReference type="PANTHER" id="PTHR42905:SF16">
    <property type="entry name" value="CARBOXYPHOSPHONOENOLPYRUVATE PHOSPHONOMUTASE-LIKE PROTEIN (AFU_ORTHOLOGUE AFUA_5G07230)"/>
    <property type="match status" value="1"/>
</dbReference>
<dbReference type="GO" id="GO:0047529">
    <property type="term" value="F:2,3-dimethylmalate lyase activity"/>
    <property type="evidence" value="ECO:0007669"/>
    <property type="project" value="UniProtKB-EC"/>
</dbReference>
<dbReference type="STRING" id="187304.B0E33_11710"/>
<name>A0A0M6YA75_9HYPH</name>
<dbReference type="InterPro" id="IPR039556">
    <property type="entry name" value="ICL/PEPM"/>
</dbReference>